<proteinExistence type="predicted"/>
<sequence>MEVRKSTSQRSWTRRLIDKLVTRIRDIGPERAVGGRVDVEGQSLPSRGEVLPSWLYLPQPAAESYAAIVRDLNSRMRRERMKLFAICIRNYGSELEDSTDS</sequence>
<accession>A0A6H5HFA2</accession>
<gene>
    <name evidence="1" type="ORF">NTEN_LOCUS20039</name>
</gene>
<protein>
    <submittedName>
        <fullName evidence="1">Uncharacterized protein</fullName>
    </submittedName>
</protein>
<keyword evidence="2" id="KW-1185">Reference proteome</keyword>
<evidence type="ECO:0000313" key="1">
    <source>
        <dbReference type="EMBL" id="CAB0015699.1"/>
    </source>
</evidence>
<reference evidence="1 2" key="1">
    <citation type="submission" date="2020-02" db="EMBL/GenBank/DDBJ databases">
        <authorList>
            <person name="Ferguson B K."/>
        </authorList>
    </citation>
    <scope>NUCLEOTIDE SEQUENCE [LARGE SCALE GENOMIC DNA]</scope>
</reference>
<evidence type="ECO:0000313" key="2">
    <source>
        <dbReference type="Proteomes" id="UP000479000"/>
    </source>
</evidence>
<dbReference type="Proteomes" id="UP000479000">
    <property type="component" value="Unassembled WGS sequence"/>
</dbReference>
<dbReference type="AlphaFoldDB" id="A0A6H5HFA2"/>
<organism evidence="1 2">
    <name type="scientific">Nesidiocoris tenuis</name>
    <dbReference type="NCBI Taxonomy" id="355587"/>
    <lineage>
        <taxon>Eukaryota</taxon>
        <taxon>Metazoa</taxon>
        <taxon>Ecdysozoa</taxon>
        <taxon>Arthropoda</taxon>
        <taxon>Hexapoda</taxon>
        <taxon>Insecta</taxon>
        <taxon>Pterygota</taxon>
        <taxon>Neoptera</taxon>
        <taxon>Paraneoptera</taxon>
        <taxon>Hemiptera</taxon>
        <taxon>Heteroptera</taxon>
        <taxon>Panheteroptera</taxon>
        <taxon>Cimicomorpha</taxon>
        <taxon>Miridae</taxon>
        <taxon>Dicyphina</taxon>
        <taxon>Nesidiocoris</taxon>
    </lineage>
</organism>
<dbReference type="EMBL" id="CADCXU010029377">
    <property type="protein sequence ID" value="CAB0015699.1"/>
    <property type="molecule type" value="Genomic_DNA"/>
</dbReference>
<feature type="non-terminal residue" evidence="1">
    <location>
        <position position="101"/>
    </location>
</feature>
<name>A0A6H5HFA2_9HEMI</name>